<evidence type="ECO:0000256" key="1">
    <source>
        <dbReference type="SAM" id="MobiDB-lite"/>
    </source>
</evidence>
<protein>
    <submittedName>
        <fullName evidence="2">Uncharacterized protein</fullName>
    </submittedName>
</protein>
<organism evidence="2 3">
    <name type="scientific">Cronartium quercuum f. sp. fusiforme G11</name>
    <dbReference type="NCBI Taxonomy" id="708437"/>
    <lineage>
        <taxon>Eukaryota</taxon>
        <taxon>Fungi</taxon>
        <taxon>Dikarya</taxon>
        <taxon>Basidiomycota</taxon>
        <taxon>Pucciniomycotina</taxon>
        <taxon>Pucciniomycetes</taxon>
        <taxon>Pucciniales</taxon>
        <taxon>Coleosporiaceae</taxon>
        <taxon>Cronartium</taxon>
    </lineage>
</organism>
<keyword evidence="3" id="KW-1185">Reference proteome</keyword>
<gene>
    <name evidence="2" type="ORF">CROQUDRAFT_86598</name>
</gene>
<feature type="region of interest" description="Disordered" evidence="1">
    <location>
        <begin position="300"/>
        <end position="342"/>
    </location>
</feature>
<feature type="compositionally biased region" description="Polar residues" evidence="1">
    <location>
        <begin position="192"/>
        <end position="201"/>
    </location>
</feature>
<feature type="region of interest" description="Disordered" evidence="1">
    <location>
        <begin position="383"/>
        <end position="431"/>
    </location>
</feature>
<dbReference type="EMBL" id="MU167212">
    <property type="protein sequence ID" value="KAG0151570.1"/>
    <property type="molecule type" value="Genomic_DNA"/>
</dbReference>
<dbReference type="AlphaFoldDB" id="A0A9P6THA4"/>
<feature type="compositionally biased region" description="Polar residues" evidence="1">
    <location>
        <begin position="112"/>
        <end position="121"/>
    </location>
</feature>
<accession>A0A9P6THA4</accession>
<reference evidence="2" key="1">
    <citation type="submission" date="2013-11" db="EMBL/GenBank/DDBJ databases">
        <title>Genome sequence of the fusiform rust pathogen reveals effectors for host alternation and coevolution with pine.</title>
        <authorList>
            <consortium name="DOE Joint Genome Institute"/>
            <person name="Smith K."/>
            <person name="Pendleton A."/>
            <person name="Kubisiak T."/>
            <person name="Anderson C."/>
            <person name="Salamov A."/>
            <person name="Aerts A."/>
            <person name="Riley R."/>
            <person name="Clum A."/>
            <person name="Lindquist E."/>
            <person name="Ence D."/>
            <person name="Campbell M."/>
            <person name="Kronenberg Z."/>
            <person name="Feau N."/>
            <person name="Dhillon B."/>
            <person name="Hamelin R."/>
            <person name="Burleigh J."/>
            <person name="Smith J."/>
            <person name="Yandell M."/>
            <person name="Nelson C."/>
            <person name="Grigoriev I."/>
            <person name="Davis J."/>
        </authorList>
    </citation>
    <scope>NUCLEOTIDE SEQUENCE</scope>
    <source>
        <strain evidence="2">G11</strain>
    </source>
</reference>
<comment type="caution">
    <text evidence="2">The sequence shown here is derived from an EMBL/GenBank/DDBJ whole genome shotgun (WGS) entry which is preliminary data.</text>
</comment>
<evidence type="ECO:0000313" key="3">
    <source>
        <dbReference type="Proteomes" id="UP000886653"/>
    </source>
</evidence>
<feature type="compositionally biased region" description="Low complexity" evidence="1">
    <location>
        <begin position="217"/>
        <end position="240"/>
    </location>
</feature>
<sequence>MGALIQIFAACNLKSEAHVLRGSSYSPTARIAFAQETPPHSSITSRQIKTPPTTPLKLTVTTSLTNSISSQFSILMADSNWSSPPPPAISFSFSLQFSASILNKPTEDPPSDKNTINNPSPSCGRVKWSKAGPWGLLLGKPSNISPIYDIRPSSSYEQPRDKSDNAISGGSDTDDDENYTPNSPTPRKEHLSLQNNESQSIKLIKTTKQDQDNFLYKPRSNSSVKPRSSSSIKSKLSPLKSDFKQTKQLSNHRKQSFEDRHKQQQKIGIMPSSFFYNTYGRNGGLGRSKGYDEEHDNWELVAGDDGGEKTDGDETTGGGETTQCGEEEEEGGGDGSCSIDSSLLDDRNRAKTISPTSPQPIRSSFVHRLSNTFMDLKAVRLASSQPQLQRPVSEPLAVTATKKVKSSPPAAEQSQSETEREESEGEESVKKPILGRFERVIEKMNRAMLSVSPDVVFPPPHLLVSLRQQEIAEMTEGLGTITKLPIRSTLPPRPKLNPLDRQ</sequence>
<feature type="region of interest" description="Disordered" evidence="1">
    <location>
        <begin position="149"/>
        <end position="266"/>
    </location>
</feature>
<dbReference type="OrthoDB" id="158357at2759"/>
<proteinExistence type="predicted"/>
<feature type="region of interest" description="Disordered" evidence="1">
    <location>
        <begin position="103"/>
        <end position="124"/>
    </location>
</feature>
<dbReference type="Proteomes" id="UP000886653">
    <property type="component" value="Unassembled WGS sequence"/>
</dbReference>
<evidence type="ECO:0000313" key="2">
    <source>
        <dbReference type="EMBL" id="KAG0151570.1"/>
    </source>
</evidence>
<name>A0A9P6THA4_9BASI</name>